<comment type="subcellular location">
    <subcellularLocation>
        <location evidence="1 14">Cell outer membrane</location>
        <topology evidence="1 14">Multi-pass membrane protein</topology>
    </subcellularLocation>
</comment>
<evidence type="ECO:0000256" key="3">
    <source>
        <dbReference type="ARBA" id="ARBA00022448"/>
    </source>
</evidence>
<dbReference type="NCBIfam" id="NF007349">
    <property type="entry name" value="PRK09840.1"/>
    <property type="match status" value="1"/>
</dbReference>
<proteinExistence type="inferred from homology"/>
<evidence type="ECO:0000256" key="14">
    <source>
        <dbReference type="PROSITE-ProRule" id="PRU01360"/>
    </source>
</evidence>
<keyword evidence="11 14" id="KW-0472">Membrane</keyword>
<dbReference type="Proteomes" id="UP000289784">
    <property type="component" value="Unassembled WGS sequence"/>
</dbReference>
<dbReference type="Gene3D" id="2.170.130.10">
    <property type="entry name" value="TonB-dependent receptor, plug domain"/>
    <property type="match status" value="1"/>
</dbReference>
<accession>A0A4Q1JZK8</accession>
<dbReference type="InterPro" id="IPR012910">
    <property type="entry name" value="Plug_dom"/>
</dbReference>
<dbReference type="InterPro" id="IPR000531">
    <property type="entry name" value="Beta-barrel_TonB"/>
</dbReference>
<reference evidence="20 21" key="1">
    <citation type="submission" date="2019-01" db="EMBL/GenBank/DDBJ databases">
        <title>Pseudoxanthomonas composti sp. nov., isolated from compost.</title>
        <authorList>
            <person name="Yang G."/>
        </authorList>
    </citation>
    <scope>NUCLEOTIDE SEQUENCE [LARGE SCALE GENOMIC DNA]</scope>
    <source>
        <strain evidence="20 21">GSS15</strain>
    </source>
</reference>
<feature type="region of interest" description="Disordered" evidence="16">
    <location>
        <begin position="39"/>
        <end position="69"/>
    </location>
</feature>
<keyword evidence="10 15" id="KW-0798">TonB box</keyword>
<comment type="caution">
    <text evidence="20">The sequence shown here is derived from an EMBL/GenBank/DDBJ whole genome shotgun (WGS) entry which is preliminary data.</text>
</comment>
<keyword evidence="4 14" id="KW-1134">Transmembrane beta strand</keyword>
<feature type="domain" description="TonB-dependent receptor-like beta-barrel" evidence="18">
    <location>
        <begin position="322"/>
        <end position="769"/>
    </location>
</feature>
<dbReference type="OrthoDB" id="9790771at2"/>
<evidence type="ECO:0000256" key="8">
    <source>
        <dbReference type="ARBA" id="ARBA00023004"/>
    </source>
</evidence>
<evidence type="ECO:0000259" key="18">
    <source>
        <dbReference type="Pfam" id="PF00593"/>
    </source>
</evidence>
<evidence type="ECO:0000256" key="6">
    <source>
        <dbReference type="ARBA" id="ARBA00022692"/>
    </source>
</evidence>
<feature type="compositionally biased region" description="Basic and acidic residues" evidence="16">
    <location>
        <begin position="60"/>
        <end position="69"/>
    </location>
</feature>
<keyword evidence="21" id="KW-1185">Reference proteome</keyword>
<dbReference type="GO" id="GO:0015891">
    <property type="term" value="P:siderophore transport"/>
    <property type="evidence" value="ECO:0007669"/>
    <property type="project" value="InterPro"/>
</dbReference>
<evidence type="ECO:0000256" key="17">
    <source>
        <dbReference type="SAM" id="SignalP"/>
    </source>
</evidence>
<evidence type="ECO:0000256" key="9">
    <source>
        <dbReference type="ARBA" id="ARBA00023065"/>
    </source>
</evidence>
<dbReference type="InterPro" id="IPR039426">
    <property type="entry name" value="TonB-dep_rcpt-like"/>
</dbReference>
<keyword evidence="7 17" id="KW-0732">Signal</keyword>
<feature type="signal peptide" evidence="17">
    <location>
        <begin position="1"/>
        <end position="37"/>
    </location>
</feature>
<evidence type="ECO:0000256" key="12">
    <source>
        <dbReference type="ARBA" id="ARBA00023170"/>
    </source>
</evidence>
<dbReference type="RefSeq" id="WP_129469488.1">
    <property type="nucleotide sequence ID" value="NZ_SAWZ01000001.1"/>
</dbReference>
<keyword evidence="13 14" id="KW-0998">Cell outer membrane</keyword>
<dbReference type="Pfam" id="PF00593">
    <property type="entry name" value="TonB_dep_Rec_b-barrel"/>
    <property type="match status" value="1"/>
</dbReference>
<evidence type="ECO:0000259" key="19">
    <source>
        <dbReference type="Pfam" id="PF07715"/>
    </source>
</evidence>
<evidence type="ECO:0000256" key="16">
    <source>
        <dbReference type="SAM" id="MobiDB-lite"/>
    </source>
</evidence>
<dbReference type="InterPro" id="IPR037066">
    <property type="entry name" value="Plug_dom_sf"/>
</dbReference>
<dbReference type="NCBIfam" id="TIGR01783">
    <property type="entry name" value="TonB-siderophor"/>
    <property type="match status" value="1"/>
</dbReference>
<dbReference type="Gene3D" id="2.40.170.20">
    <property type="entry name" value="TonB-dependent receptor, beta-barrel domain"/>
    <property type="match status" value="1"/>
</dbReference>
<name>A0A4Q1JZK8_9GAMM</name>
<evidence type="ECO:0000256" key="2">
    <source>
        <dbReference type="ARBA" id="ARBA00009810"/>
    </source>
</evidence>
<dbReference type="InterPro" id="IPR036942">
    <property type="entry name" value="Beta-barrel_TonB_sf"/>
</dbReference>
<protein>
    <submittedName>
        <fullName evidence="20">Catecholate siderophore receptor Fiu</fullName>
    </submittedName>
</protein>
<feature type="compositionally biased region" description="Low complexity" evidence="16">
    <location>
        <begin position="39"/>
        <end position="59"/>
    </location>
</feature>
<keyword evidence="9" id="KW-0406">Ion transport</keyword>
<keyword evidence="3 14" id="KW-0813">Transport</keyword>
<keyword evidence="8" id="KW-0408">Iron</keyword>
<evidence type="ECO:0000256" key="1">
    <source>
        <dbReference type="ARBA" id="ARBA00004571"/>
    </source>
</evidence>
<dbReference type="GO" id="GO:0009279">
    <property type="term" value="C:cell outer membrane"/>
    <property type="evidence" value="ECO:0007669"/>
    <property type="project" value="UniProtKB-SubCell"/>
</dbReference>
<evidence type="ECO:0000256" key="10">
    <source>
        <dbReference type="ARBA" id="ARBA00023077"/>
    </source>
</evidence>
<dbReference type="PROSITE" id="PS52016">
    <property type="entry name" value="TONB_DEPENDENT_REC_3"/>
    <property type="match status" value="1"/>
</dbReference>
<keyword evidence="5" id="KW-0410">Iron transport</keyword>
<evidence type="ECO:0000256" key="15">
    <source>
        <dbReference type="RuleBase" id="RU003357"/>
    </source>
</evidence>
<evidence type="ECO:0000256" key="11">
    <source>
        <dbReference type="ARBA" id="ARBA00023136"/>
    </source>
</evidence>
<feature type="domain" description="TonB-dependent receptor plug" evidence="19">
    <location>
        <begin position="97"/>
        <end position="198"/>
    </location>
</feature>
<evidence type="ECO:0000256" key="13">
    <source>
        <dbReference type="ARBA" id="ARBA00023237"/>
    </source>
</evidence>
<evidence type="ECO:0000313" key="21">
    <source>
        <dbReference type="Proteomes" id="UP000289784"/>
    </source>
</evidence>
<evidence type="ECO:0000256" key="7">
    <source>
        <dbReference type="ARBA" id="ARBA00022729"/>
    </source>
</evidence>
<keyword evidence="12 20" id="KW-0675">Receptor</keyword>
<organism evidence="20 21">
    <name type="scientific">Pseudoxanthomonas composti</name>
    <dbReference type="NCBI Taxonomy" id="2137479"/>
    <lineage>
        <taxon>Bacteria</taxon>
        <taxon>Pseudomonadati</taxon>
        <taxon>Pseudomonadota</taxon>
        <taxon>Gammaproteobacteria</taxon>
        <taxon>Lysobacterales</taxon>
        <taxon>Lysobacteraceae</taxon>
        <taxon>Pseudoxanthomonas</taxon>
    </lineage>
</organism>
<dbReference type="Pfam" id="PF07715">
    <property type="entry name" value="Plug"/>
    <property type="match status" value="1"/>
</dbReference>
<dbReference type="FunFam" id="2.170.130.10:FF:000001">
    <property type="entry name" value="Catecholate siderophore TonB-dependent receptor"/>
    <property type="match status" value="1"/>
</dbReference>
<comment type="similarity">
    <text evidence="2 14 15">Belongs to the TonB-dependent receptor family.</text>
</comment>
<evidence type="ECO:0000256" key="4">
    <source>
        <dbReference type="ARBA" id="ARBA00022452"/>
    </source>
</evidence>
<dbReference type="GO" id="GO:0038023">
    <property type="term" value="F:signaling receptor activity"/>
    <property type="evidence" value="ECO:0007669"/>
    <property type="project" value="InterPro"/>
</dbReference>
<evidence type="ECO:0000313" key="20">
    <source>
        <dbReference type="EMBL" id="RXR08597.1"/>
    </source>
</evidence>
<dbReference type="PANTHER" id="PTHR32552:SF89">
    <property type="entry name" value="CATECHOLATE SIDEROPHORE RECEPTOR FIU"/>
    <property type="match status" value="1"/>
</dbReference>
<sequence>MSHITRRKHAPAAPRATCLSTTLLTGLALGAPFAALADAPPSAPASPATADAAAAPADAAEQRARRHDDARTLDQVDVHGSRIQARAVASPKFTQSLQDTPQTIQVITRDLFNQQGATTLTEALRNSPAVGTFFAGENGNTNTGDAIYMRGFDTSSSIFVDGVRDLGSISRDLFNVEQVEVQKGPAGTDNGRTAPTGAINMASKRASLFDAVGATLSAGDEGQQRATADWNQSLSGLPGTALRLNAMWQDSDVPGRDHVNNKRWGIAPSLGFNLDGATRYFLNLYYVKQDNIPDGFVPTIGLPGWVPQPGLQQLVGHPVNPENFYGTRQDHDDVEAKQATFILEHDFSDSVRLTNTARWGQTTQDYLLSAFMSTGGTAANPLAGNIRWTDINDLSTYTLIRGNNTFKDQRNEILTDQLNLRVDFSTGAIAHNLSTGLELTREEQDAHTIASTGTRPAASLYDPDWNDAGTLAWARNGTGSHGRTDTQAIYAFDTLKFGEDVLLTAGLRLDHYKTDYVNTAICNNGTGRGAVPCNGAPVGSAVTTVDTDTSDTLFNWKLGAVYKVGEAVSLYANYALSQQPPGGANFALAAADGAANSINADPQKAKTFEVGSKWNVLENLALNLAVFQTEVSNEINSNVLDDFGNPTQTGEKEVKGVELSAVGNLTDNWTVSAGYSRMSTRVVEGPVVSADQTSNLSYTPDDAFTSWTSYRFPFGLTVGGGARYVGQMHRGTDGAVGTPTSIKSYTVYDAVLSYDISRNLSLRLNGYNLFDKQYVAAINKSGYRYTPGTPRTFLLSADLRF</sequence>
<dbReference type="PANTHER" id="PTHR32552">
    <property type="entry name" value="FERRICHROME IRON RECEPTOR-RELATED"/>
    <property type="match status" value="1"/>
</dbReference>
<dbReference type="GO" id="GO:0015344">
    <property type="term" value="F:siderophore uptake transmembrane transporter activity"/>
    <property type="evidence" value="ECO:0007669"/>
    <property type="project" value="TreeGrafter"/>
</dbReference>
<dbReference type="SUPFAM" id="SSF56935">
    <property type="entry name" value="Porins"/>
    <property type="match status" value="1"/>
</dbReference>
<dbReference type="CDD" id="cd01347">
    <property type="entry name" value="ligand_gated_channel"/>
    <property type="match status" value="1"/>
</dbReference>
<evidence type="ECO:0000256" key="5">
    <source>
        <dbReference type="ARBA" id="ARBA00022496"/>
    </source>
</evidence>
<dbReference type="InterPro" id="IPR010105">
    <property type="entry name" value="TonB_sidphr_rcpt"/>
</dbReference>
<gene>
    <name evidence="20" type="ORF">EPA99_01895</name>
</gene>
<dbReference type="EMBL" id="SAWZ01000001">
    <property type="protein sequence ID" value="RXR08597.1"/>
    <property type="molecule type" value="Genomic_DNA"/>
</dbReference>
<feature type="chain" id="PRO_5020686780" evidence="17">
    <location>
        <begin position="38"/>
        <end position="801"/>
    </location>
</feature>
<dbReference type="AlphaFoldDB" id="A0A4Q1JZK8"/>
<keyword evidence="6 14" id="KW-0812">Transmembrane</keyword>